<evidence type="ECO:0000256" key="10">
    <source>
        <dbReference type="ARBA" id="ARBA00022723"/>
    </source>
</evidence>
<evidence type="ECO:0000256" key="4">
    <source>
        <dbReference type="ARBA" id="ARBA00008276"/>
    </source>
</evidence>
<dbReference type="GO" id="GO:0046656">
    <property type="term" value="P:folic acid biosynthetic process"/>
    <property type="evidence" value="ECO:0007669"/>
    <property type="project" value="UniProtKB-KW"/>
</dbReference>
<evidence type="ECO:0000313" key="22">
    <source>
        <dbReference type="Proteomes" id="UP000199163"/>
    </source>
</evidence>
<accession>A0A1G8GQ10</accession>
<evidence type="ECO:0000256" key="7">
    <source>
        <dbReference type="ARBA" id="ARBA00013025"/>
    </source>
</evidence>
<dbReference type="PIRSF" id="PIRSF001563">
    <property type="entry name" value="Folylpolyglu_synth"/>
    <property type="match status" value="1"/>
</dbReference>
<evidence type="ECO:0000313" key="21">
    <source>
        <dbReference type="EMBL" id="SDH96472.1"/>
    </source>
</evidence>
<evidence type="ECO:0000256" key="6">
    <source>
        <dbReference type="ARBA" id="ARBA00013023"/>
    </source>
</evidence>
<keyword evidence="10" id="KW-0479">Metal-binding</keyword>
<comment type="catalytic activity">
    <reaction evidence="17">
        <text>7,8-dihydropteroate + L-glutamate + ATP = 7,8-dihydrofolate + ADP + phosphate + H(+)</text>
        <dbReference type="Rhea" id="RHEA:23584"/>
        <dbReference type="ChEBI" id="CHEBI:15378"/>
        <dbReference type="ChEBI" id="CHEBI:17839"/>
        <dbReference type="ChEBI" id="CHEBI:29985"/>
        <dbReference type="ChEBI" id="CHEBI:30616"/>
        <dbReference type="ChEBI" id="CHEBI:43474"/>
        <dbReference type="ChEBI" id="CHEBI:57451"/>
        <dbReference type="ChEBI" id="CHEBI:456216"/>
        <dbReference type="EC" id="6.3.2.12"/>
    </reaction>
</comment>
<evidence type="ECO:0000256" key="1">
    <source>
        <dbReference type="ARBA" id="ARBA00001946"/>
    </source>
</evidence>
<evidence type="ECO:0000259" key="20">
    <source>
        <dbReference type="Pfam" id="PF08245"/>
    </source>
</evidence>
<keyword evidence="9 18" id="KW-0436">Ligase</keyword>
<dbReference type="Gene3D" id="3.40.1190.10">
    <property type="entry name" value="Mur-like, catalytic domain"/>
    <property type="match status" value="1"/>
</dbReference>
<evidence type="ECO:0000256" key="12">
    <source>
        <dbReference type="ARBA" id="ARBA00022840"/>
    </source>
</evidence>
<dbReference type="InterPro" id="IPR013221">
    <property type="entry name" value="Mur_ligase_cen"/>
</dbReference>
<organism evidence="21 22">
    <name type="scientific">Alteribacillus persepolensis</name>
    <dbReference type="NCBI Taxonomy" id="568899"/>
    <lineage>
        <taxon>Bacteria</taxon>
        <taxon>Bacillati</taxon>
        <taxon>Bacillota</taxon>
        <taxon>Bacilli</taxon>
        <taxon>Bacillales</taxon>
        <taxon>Bacillaceae</taxon>
        <taxon>Alteribacillus</taxon>
    </lineage>
</organism>
<protein>
    <recommendedName>
        <fullName evidence="8">Dihydrofolate synthase/folylpolyglutamate synthase</fullName>
        <ecNumber evidence="6">6.3.2.12</ecNumber>
        <ecNumber evidence="7">6.3.2.17</ecNumber>
    </recommendedName>
    <alternativeName>
        <fullName evidence="15">Tetrahydrofolylpolyglutamate synthase</fullName>
    </alternativeName>
</protein>
<evidence type="ECO:0000256" key="17">
    <source>
        <dbReference type="ARBA" id="ARBA00049161"/>
    </source>
</evidence>
<dbReference type="InterPro" id="IPR036615">
    <property type="entry name" value="Mur_ligase_C_dom_sf"/>
</dbReference>
<gene>
    <name evidence="21" type="ORF">SAMN05192534_11674</name>
</gene>
<dbReference type="EMBL" id="FNDK01000016">
    <property type="protein sequence ID" value="SDH96472.1"/>
    <property type="molecule type" value="Genomic_DNA"/>
</dbReference>
<dbReference type="PANTHER" id="PTHR11136">
    <property type="entry name" value="FOLYLPOLYGLUTAMATE SYNTHASE-RELATED"/>
    <property type="match status" value="1"/>
</dbReference>
<proteinExistence type="inferred from homology"/>
<keyword evidence="13" id="KW-0460">Magnesium</keyword>
<evidence type="ECO:0000256" key="8">
    <source>
        <dbReference type="ARBA" id="ARBA00019357"/>
    </source>
</evidence>
<dbReference type="InterPro" id="IPR036565">
    <property type="entry name" value="Mur-like_cat_sf"/>
</dbReference>
<dbReference type="Pfam" id="PF02875">
    <property type="entry name" value="Mur_ligase_C"/>
    <property type="match status" value="1"/>
</dbReference>
<keyword evidence="22" id="KW-1185">Reference proteome</keyword>
<evidence type="ECO:0000256" key="16">
    <source>
        <dbReference type="ARBA" id="ARBA00047493"/>
    </source>
</evidence>
<dbReference type="GO" id="GO:0008841">
    <property type="term" value="F:dihydrofolate synthase activity"/>
    <property type="evidence" value="ECO:0007669"/>
    <property type="project" value="UniProtKB-EC"/>
</dbReference>
<dbReference type="Proteomes" id="UP000199163">
    <property type="component" value="Unassembled WGS sequence"/>
</dbReference>
<dbReference type="Gene3D" id="3.90.190.20">
    <property type="entry name" value="Mur ligase, C-terminal domain"/>
    <property type="match status" value="1"/>
</dbReference>
<feature type="domain" description="Mur ligase C-terminal" evidence="19">
    <location>
        <begin position="301"/>
        <end position="418"/>
    </location>
</feature>
<keyword evidence="14" id="KW-0289">Folate biosynthesis</keyword>
<evidence type="ECO:0000256" key="3">
    <source>
        <dbReference type="ARBA" id="ARBA00005150"/>
    </source>
</evidence>
<dbReference type="FunFam" id="3.40.1190.10:FF:000004">
    <property type="entry name" value="Dihydrofolate synthase/folylpolyglutamate synthase"/>
    <property type="match status" value="1"/>
</dbReference>
<feature type="domain" description="Mur ligase central" evidence="20">
    <location>
        <begin position="45"/>
        <end position="272"/>
    </location>
</feature>
<dbReference type="PANTHER" id="PTHR11136:SF0">
    <property type="entry name" value="DIHYDROFOLATE SYNTHETASE-RELATED"/>
    <property type="match status" value="1"/>
</dbReference>
<comment type="pathway">
    <text evidence="3">Cofactor biosynthesis; tetrahydrofolylpolyglutamate biosynthesis.</text>
</comment>
<evidence type="ECO:0000256" key="14">
    <source>
        <dbReference type="ARBA" id="ARBA00022909"/>
    </source>
</evidence>
<evidence type="ECO:0000256" key="5">
    <source>
        <dbReference type="ARBA" id="ARBA00011245"/>
    </source>
</evidence>
<evidence type="ECO:0000256" key="2">
    <source>
        <dbReference type="ARBA" id="ARBA00004799"/>
    </source>
</evidence>
<keyword evidence="11 18" id="KW-0547">Nucleotide-binding</keyword>
<sequence length="431" mass="48006">MDTYQQARQWLEEFTTMDIRPGLERVQMMLEGMGNPERKLKGIHVGGTNGKGSTVAFLREPMKEAGIVCGTFTSPYVYEFRERIAVNGEPISEEDFRDCIKAVKPIAESVAKTPFGTPSQFEVLTVAAAHYFATKAFPDLVIWEVGLGGRLDSTNAMHPMVSVITNVGHDHQHILGDTLEDVAREKAGIIKSGVPVITCETNQPVFSVIEETARDKRTKVYQITRDFHTKGEEIHENGWSFSFASVLNSIENVEISMLGRHQMKNAAAALMVFRYLMMYYALPVEQEHIKTGLKKAAWPGRLHYQAGEPSVLIDGAHNKESMESLAEAIQDHFPTRRLHLIVGMTKEKKPEEMLSPFEELPVASVSAVSFPFMRAANAETIAENSPLKGTQAYEEWKQAYEDANTAADTGDLLVIAGSLYFISDVMNELDV</sequence>
<dbReference type="GO" id="GO:0004326">
    <property type="term" value="F:tetrahydrofolylpolyglutamate synthase activity"/>
    <property type="evidence" value="ECO:0007669"/>
    <property type="project" value="UniProtKB-EC"/>
</dbReference>
<evidence type="ECO:0000256" key="15">
    <source>
        <dbReference type="ARBA" id="ARBA00030592"/>
    </source>
</evidence>
<comment type="cofactor">
    <cofactor evidence="1">
        <name>Mg(2+)</name>
        <dbReference type="ChEBI" id="CHEBI:18420"/>
    </cofactor>
</comment>
<comment type="subunit">
    <text evidence="5">Monomer.</text>
</comment>
<dbReference type="SUPFAM" id="SSF53623">
    <property type="entry name" value="MurD-like peptide ligases, catalytic domain"/>
    <property type="match status" value="1"/>
</dbReference>
<comment type="similarity">
    <text evidence="4 18">Belongs to the folylpolyglutamate synthase family.</text>
</comment>
<evidence type="ECO:0000256" key="18">
    <source>
        <dbReference type="PIRNR" id="PIRNR001563"/>
    </source>
</evidence>
<evidence type="ECO:0000256" key="11">
    <source>
        <dbReference type="ARBA" id="ARBA00022741"/>
    </source>
</evidence>
<dbReference type="GO" id="GO:0005737">
    <property type="term" value="C:cytoplasm"/>
    <property type="evidence" value="ECO:0007669"/>
    <property type="project" value="TreeGrafter"/>
</dbReference>
<dbReference type="Pfam" id="PF08245">
    <property type="entry name" value="Mur_ligase_M"/>
    <property type="match status" value="1"/>
</dbReference>
<dbReference type="EC" id="6.3.2.12" evidence="6"/>
<comment type="catalytic activity">
    <reaction evidence="16">
        <text>(6S)-5,6,7,8-tetrahydrofolyl-(gamma-L-Glu)(n) + L-glutamate + ATP = (6S)-5,6,7,8-tetrahydrofolyl-(gamma-L-Glu)(n+1) + ADP + phosphate + H(+)</text>
        <dbReference type="Rhea" id="RHEA:10580"/>
        <dbReference type="Rhea" id="RHEA-COMP:14738"/>
        <dbReference type="Rhea" id="RHEA-COMP:14740"/>
        <dbReference type="ChEBI" id="CHEBI:15378"/>
        <dbReference type="ChEBI" id="CHEBI:29985"/>
        <dbReference type="ChEBI" id="CHEBI:30616"/>
        <dbReference type="ChEBI" id="CHEBI:43474"/>
        <dbReference type="ChEBI" id="CHEBI:141005"/>
        <dbReference type="ChEBI" id="CHEBI:456216"/>
        <dbReference type="EC" id="6.3.2.17"/>
    </reaction>
</comment>
<dbReference type="SUPFAM" id="SSF53244">
    <property type="entry name" value="MurD-like peptide ligases, peptide-binding domain"/>
    <property type="match status" value="1"/>
</dbReference>
<dbReference type="InterPro" id="IPR004101">
    <property type="entry name" value="Mur_ligase_C"/>
</dbReference>
<evidence type="ECO:0000259" key="19">
    <source>
        <dbReference type="Pfam" id="PF02875"/>
    </source>
</evidence>
<dbReference type="OrthoDB" id="9809356at2"/>
<dbReference type="GO" id="GO:0046872">
    <property type="term" value="F:metal ion binding"/>
    <property type="evidence" value="ECO:0007669"/>
    <property type="project" value="UniProtKB-KW"/>
</dbReference>
<name>A0A1G8GQ10_9BACI</name>
<keyword evidence="12 18" id="KW-0067">ATP-binding</keyword>
<dbReference type="AlphaFoldDB" id="A0A1G8GQ10"/>
<dbReference type="RefSeq" id="WP_091274577.1">
    <property type="nucleotide sequence ID" value="NZ_FNDK01000016.1"/>
</dbReference>
<dbReference type="EC" id="6.3.2.17" evidence="7"/>
<dbReference type="NCBIfam" id="TIGR01499">
    <property type="entry name" value="folC"/>
    <property type="match status" value="1"/>
</dbReference>
<comment type="pathway">
    <text evidence="2">Cofactor biosynthesis; tetrahydrofolate biosynthesis; 7,8-dihydrofolate from 2-amino-4-hydroxy-6-hydroxymethyl-7,8-dihydropteridine diphosphate and 4-aminobenzoate: step 2/2.</text>
</comment>
<dbReference type="GO" id="GO:0005524">
    <property type="term" value="F:ATP binding"/>
    <property type="evidence" value="ECO:0007669"/>
    <property type="project" value="UniProtKB-KW"/>
</dbReference>
<reference evidence="21 22" key="1">
    <citation type="submission" date="2016-10" db="EMBL/GenBank/DDBJ databases">
        <authorList>
            <person name="de Groot N.N."/>
        </authorList>
    </citation>
    <scope>NUCLEOTIDE SEQUENCE [LARGE SCALE GENOMIC DNA]</scope>
    <source>
        <strain evidence="21 22">DSM 21632</strain>
    </source>
</reference>
<dbReference type="STRING" id="568899.SAMN05192534_11674"/>
<dbReference type="InterPro" id="IPR001645">
    <property type="entry name" value="Folylpolyglutamate_synth"/>
</dbReference>
<evidence type="ECO:0000256" key="13">
    <source>
        <dbReference type="ARBA" id="ARBA00022842"/>
    </source>
</evidence>
<evidence type="ECO:0000256" key="9">
    <source>
        <dbReference type="ARBA" id="ARBA00022598"/>
    </source>
</evidence>